<sequence>MRTLIYAISIFCMSSTLALACSTHSTFYFENKNAKVKSSHICPKGELPFHSHQHPRVIVSDRDGELDVVYESGRTDKIILKKGIPVYLDTKQGLEPHKDINPGTHLLNITVVELMSAQ</sequence>
<evidence type="ECO:0000313" key="2">
    <source>
        <dbReference type="EMBL" id="PHM65466.1"/>
    </source>
</evidence>
<name>A0A2D0KPW4_9GAMM</name>
<dbReference type="PROSITE" id="PS51257">
    <property type="entry name" value="PROKAR_LIPOPROTEIN"/>
    <property type="match status" value="1"/>
</dbReference>
<dbReference type="Proteomes" id="UP000222366">
    <property type="component" value="Unassembled WGS sequence"/>
</dbReference>
<reference evidence="2 3" key="1">
    <citation type="journal article" date="2017" name="Nat. Microbiol.">
        <title>Natural product diversity associated with the nematode symbionts Photorhabdus and Xenorhabdus.</title>
        <authorList>
            <person name="Tobias N.J."/>
            <person name="Wolff H."/>
            <person name="Djahanschiri B."/>
            <person name="Grundmann F."/>
            <person name="Kronenwerth M."/>
            <person name="Shi Y.M."/>
            <person name="Simonyi S."/>
            <person name="Grun P."/>
            <person name="Shapiro-Ilan D."/>
            <person name="Pidot S.J."/>
            <person name="Stinear T.P."/>
            <person name="Ebersberger I."/>
            <person name="Bode H.B."/>
        </authorList>
    </citation>
    <scope>NUCLEOTIDE SEQUENCE [LARGE SCALE GENOMIC DNA]</scope>
    <source>
        <strain evidence="2 3">DSM 17904</strain>
    </source>
</reference>
<gene>
    <name evidence="2" type="ORF">Xsto_02044</name>
</gene>
<dbReference type="Gene3D" id="2.60.120.10">
    <property type="entry name" value="Jelly Rolls"/>
    <property type="match status" value="1"/>
</dbReference>
<dbReference type="RefSeq" id="WP_099124984.1">
    <property type="nucleotide sequence ID" value="NZ_CAWNRH010000068.1"/>
</dbReference>
<keyword evidence="3" id="KW-1185">Reference proteome</keyword>
<organism evidence="2 3">
    <name type="scientific">Xenorhabdus stockiae</name>
    <dbReference type="NCBI Taxonomy" id="351614"/>
    <lineage>
        <taxon>Bacteria</taxon>
        <taxon>Pseudomonadati</taxon>
        <taxon>Pseudomonadota</taxon>
        <taxon>Gammaproteobacteria</taxon>
        <taxon>Enterobacterales</taxon>
        <taxon>Morganellaceae</taxon>
        <taxon>Xenorhabdus</taxon>
    </lineage>
</organism>
<keyword evidence="1" id="KW-0732">Signal</keyword>
<evidence type="ECO:0000256" key="1">
    <source>
        <dbReference type="SAM" id="SignalP"/>
    </source>
</evidence>
<dbReference type="InterPro" id="IPR014710">
    <property type="entry name" value="RmlC-like_jellyroll"/>
</dbReference>
<feature type="chain" id="PRO_5013265775" description="Lipoprotein" evidence="1">
    <location>
        <begin position="21"/>
        <end position="118"/>
    </location>
</feature>
<feature type="signal peptide" evidence="1">
    <location>
        <begin position="1"/>
        <end position="20"/>
    </location>
</feature>
<accession>A0A2D0KPW4</accession>
<dbReference type="EMBL" id="NJAJ01000016">
    <property type="protein sequence ID" value="PHM65466.1"/>
    <property type="molecule type" value="Genomic_DNA"/>
</dbReference>
<protein>
    <recommendedName>
        <fullName evidence="4">Lipoprotein</fullName>
    </recommendedName>
</protein>
<dbReference type="AlphaFoldDB" id="A0A2D0KPW4"/>
<proteinExistence type="predicted"/>
<evidence type="ECO:0000313" key="3">
    <source>
        <dbReference type="Proteomes" id="UP000222366"/>
    </source>
</evidence>
<evidence type="ECO:0008006" key="4">
    <source>
        <dbReference type="Google" id="ProtNLM"/>
    </source>
</evidence>
<comment type="caution">
    <text evidence="2">The sequence shown here is derived from an EMBL/GenBank/DDBJ whole genome shotgun (WGS) entry which is preliminary data.</text>
</comment>